<dbReference type="RefSeq" id="XP_020127250.1">
    <property type="nucleotide sequence ID" value="XM_020277182.1"/>
</dbReference>
<protein>
    <submittedName>
        <fullName evidence="1">Uncharacterized protein</fullName>
    </submittedName>
</protein>
<evidence type="ECO:0000313" key="1">
    <source>
        <dbReference type="EMBL" id="OJD30990.1"/>
    </source>
</evidence>
<dbReference type="GeneID" id="31017443"/>
<dbReference type="EMBL" id="MNUE01000053">
    <property type="protein sequence ID" value="OJD30990.1"/>
    <property type="molecule type" value="Genomic_DNA"/>
</dbReference>
<dbReference type="AlphaFoldDB" id="A0A1J9QPY9"/>
<reference evidence="1 2" key="1">
    <citation type="submission" date="2016-10" db="EMBL/GenBank/DDBJ databases">
        <title>Proteomics and genomics reveal pathogen-plant mechanisms compatible with a hemibiotrophic lifestyle of Diplodia corticola.</title>
        <authorList>
            <person name="Fernandes I."/>
            <person name="De Jonge R."/>
            <person name="Van De Peer Y."/>
            <person name="Devreese B."/>
            <person name="Alves A."/>
            <person name="Esteves A.C."/>
        </authorList>
    </citation>
    <scope>NUCLEOTIDE SEQUENCE [LARGE SCALE GENOMIC DNA]</scope>
    <source>
        <strain evidence="1 2">CBS 112549</strain>
    </source>
</reference>
<keyword evidence="2" id="KW-1185">Reference proteome</keyword>
<organism evidence="1 2">
    <name type="scientific">Diplodia corticola</name>
    <dbReference type="NCBI Taxonomy" id="236234"/>
    <lineage>
        <taxon>Eukaryota</taxon>
        <taxon>Fungi</taxon>
        <taxon>Dikarya</taxon>
        <taxon>Ascomycota</taxon>
        <taxon>Pezizomycotina</taxon>
        <taxon>Dothideomycetes</taxon>
        <taxon>Dothideomycetes incertae sedis</taxon>
        <taxon>Botryosphaeriales</taxon>
        <taxon>Botryosphaeriaceae</taxon>
        <taxon>Diplodia</taxon>
    </lineage>
</organism>
<sequence length="209" mass="23881">MGSQPVWTGRNPATVGIPDGFDLDVNTLLGSCCLEKTIHGLIEIWADTEIFRMKWARWVLEDLDTFERRRDVASDIVAGIKRQGLFELLKHGNPSLTSLRNAGKSTAGRIGCVYLVFYDFHDPDGIHTWRKVYAGTSTAFRDRRKAHRWIRKMTGRNKNTQRVSALKMFPLCRLEGNDTYNFRLRLLMEQCAVAMWNLQVGSKTASFPV</sequence>
<evidence type="ECO:0000313" key="2">
    <source>
        <dbReference type="Proteomes" id="UP000183809"/>
    </source>
</evidence>
<comment type="caution">
    <text evidence="1">The sequence shown here is derived from an EMBL/GenBank/DDBJ whole genome shotgun (WGS) entry which is preliminary data.</text>
</comment>
<dbReference type="Proteomes" id="UP000183809">
    <property type="component" value="Unassembled WGS sequence"/>
</dbReference>
<accession>A0A1J9QPY9</accession>
<proteinExistence type="predicted"/>
<name>A0A1J9QPY9_9PEZI</name>
<gene>
    <name evidence="1" type="ORF">BKCO1_5300071</name>
</gene>